<name>A0ABT7QM15_9GAMM</name>
<dbReference type="EMBL" id="JANQAO010000003">
    <property type="protein sequence ID" value="MDM5147762.1"/>
    <property type="molecule type" value="Genomic_DNA"/>
</dbReference>
<evidence type="ECO:0000313" key="9">
    <source>
        <dbReference type="Proteomes" id="UP001168167"/>
    </source>
</evidence>
<dbReference type="PANTHER" id="PTHR32322:SF2">
    <property type="entry name" value="EAMA DOMAIN-CONTAINING PROTEIN"/>
    <property type="match status" value="1"/>
</dbReference>
<evidence type="ECO:0000259" key="7">
    <source>
        <dbReference type="Pfam" id="PF00892"/>
    </source>
</evidence>
<feature type="transmembrane region" description="Helical" evidence="6">
    <location>
        <begin position="148"/>
        <end position="169"/>
    </location>
</feature>
<dbReference type="Proteomes" id="UP001168167">
    <property type="component" value="Unassembled WGS sequence"/>
</dbReference>
<evidence type="ECO:0000256" key="3">
    <source>
        <dbReference type="ARBA" id="ARBA00022692"/>
    </source>
</evidence>
<sequence length="291" mass="31402">MRIVYILFVTLGVIWGTSFMFMKIAVKYISPGQVVLLRVVAGFLPLLFYSLYKRTLKAEHIANTHHFVVMSFLATSVYFFAFVKGTELLYSGVAGAVSGSIPLFSFIAAVIFLEEESFGKEKLIGCLMALVGISLITKPFSGTLDNNLLLGVSWMALGSLSLGLSFVYAKKYIIPLNIENSALVTYQLGIAAVFLLLATNLEDFSKLSSNGWALTSTVVGLGVIGTGLAYVIYYYLVDALGAVKAASVTYLPPVVALVIAVLIVGEPLVILDYVGAALILSGIYVLNKYNK</sequence>
<gene>
    <name evidence="8" type="ORF">NQX30_05195</name>
</gene>
<feature type="transmembrane region" description="Helical" evidence="6">
    <location>
        <begin position="7"/>
        <end position="29"/>
    </location>
</feature>
<organism evidence="8 9">
    <name type="scientific">Candidatus Doriopsillibacter californiensis</name>
    <dbReference type="NCBI Taxonomy" id="2970740"/>
    <lineage>
        <taxon>Bacteria</taxon>
        <taxon>Pseudomonadati</taxon>
        <taxon>Pseudomonadota</taxon>
        <taxon>Gammaproteobacteria</taxon>
        <taxon>Candidatus Tethybacterales</taxon>
        <taxon>Candidatus Persebacteraceae</taxon>
        <taxon>Candidatus Doriopsillibacter</taxon>
    </lineage>
</organism>
<dbReference type="InterPro" id="IPR037185">
    <property type="entry name" value="EmrE-like"/>
</dbReference>
<comment type="similarity">
    <text evidence="2">Belongs to the EamA transporter family.</text>
</comment>
<proteinExistence type="inferred from homology"/>
<dbReference type="PANTHER" id="PTHR32322">
    <property type="entry name" value="INNER MEMBRANE TRANSPORTER"/>
    <property type="match status" value="1"/>
</dbReference>
<feature type="transmembrane region" description="Helical" evidence="6">
    <location>
        <begin position="64"/>
        <end position="83"/>
    </location>
</feature>
<dbReference type="InterPro" id="IPR050638">
    <property type="entry name" value="AA-Vitamin_Transporters"/>
</dbReference>
<keyword evidence="9" id="KW-1185">Reference proteome</keyword>
<keyword evidence="5 6" id="KW-0472">Membrane</keyword>
<evidence type="ECO:0000256" key="4">
    <source>
        <dbReference type="ARBA" id="ARBA00022989"/>
    </source>
</evidence>
<accession>A0ABT7QM15</accession>
<dbReference type="Pfam" id="PF00892">
    <property type="entry name" value="EamA"/>
    <property type="match status" value="2"/>
</dbReference>
<evidence type="ECO:0000256" key="6">
    <source>
        <dbReference type="SAM" id="Phobius"/>
    </source>
</evidence>
<feature type="transmembrane region" description="Helical" evidence="6">
    <location>
        <begin position="181"/>
        <end position="199"/>
    </location>
</feature>
<evidence type="ECO:0000256" key="2">
    <source>
        <dbReference type="ARBA" id="ARBA00007362"/>
    </source>
</evidence>
<feature type="domain" description="EamA" evidence="7">
    <location>
        <begin position="4"/>
        <end position="137"/>
    </location>
</feature>
<evidence type="ECO:0000256" key="5">
    <source>
        <dbReference type="ARBA" id="ARBA00023136"/>
    </source>
</evidence>
<dbReference type="SUPFAM" id="SSF103481">
    <property type="entry name" value="Multidrug resistance efflux transporter EmrE"/>
    <property type="match status" value="2"/>
</dbReference>
<dbReference type="Gene3D" id="1.10.3730.20">
    <property type="match status" value="1"/>
</dbReference>
<feature type="domain" description="EamA" evidence="7">
    <location>
        <begin position="150"/>
        <end position="287"/>
    </location>
</feature>
<feature type="transmembrane region" description="Helical" evidence="6">
    <location>
        <begin position="89"/>
        <end position="111"/>
    </location>
</feature>
<evidence type="ECO:0000256" key="1">
    <source>
        <dbReference type="ARBA" id="ARBA00004141"/>
    </source>
</evidence>
<keyword evidence="3 6" id="KW-0812">Transmembrane</keyword>
<comment type="caution">
    <text evidence="8">The sequence shown here is derived from an EMBL/GenBank/DDBJ whole genome shotgun (WGS) entry which is preliminary data.</text>
</comment>
<reference evidence="8" key="2">
    <citation type="journal article" date="2023" name="Microbiome">
        <title>Synthase-selected sorting approach identifies a beta-lactone synthase in a nudibranch symbiotic bacterium.</title>
        <authorList>
            <person name="Dzunkova M."/>
            <person name="La Clair J.J."/>
            <person name="Tyml T."/>
            <person name="Doud D."/>
            <person name="Schulz F."/>
            <person name="Piquer-Esteban S."/>
            <person name="Porcel Sanchis D."/>
            <person name="Osborn A."/>
            <person name="Robinson D."/>
            <person name="Louie K.B."/>
            <person name="Bowen B.P."/>
            <person name="Bowers R.M."/>
            <person name="Lee J."/>
            <person name="Arnau V."/>
            <person name="Diaz-Villanueva W."/>
            <person name="Stepanauskas R."/>
            <person name="Gosliner T."/>
            <person name="Date S.V."/>
            <person name="Northen T.R."/>
            <person name="Cheng J.F."/>
            <person name="Burkart M.D."/>
            <person name="Woyke T."/>
        </authorList>
    </citation>
    <scope>NUCLEOTIDE SEQUENCE</scope>
    <source>
        <strain evidence="8">Df01</strain>
    </source>
</reference>
<dbReference type="InterPro" id="IPR000620">
    <property type="entry name" value="EamA_dom"/>
</dbReference>
<keyword evidence="4 6" id="KW-1133">Transmembrane helix</keyword>
<comment type="subcellular location">
    <subcellularLocation>
        <location evidence="1">Membrane</location>
        <topology evidence="1">Multi-pass membrane protein</topology>
    </subcellularLocation>
</comment>
<feature type="transmembrane region" description="Helical" evidence="6">
    <location>
        <begin position="270"/>
        <end position="287"/>
    </location>
</feature>
<feature type="transmembrane region" description="Helical" evidence="6">
    <location>
        <begin position="35"/>
        <end position="52"/>
    </location>
</feature>
<feature type="transmembrane region" description="Helical" evidence="6">
    <location>
        <begin position="211"/>
        <end position="236"/>
    </location>
</feature>
<reference evidence="8" key="1">
    <citation type="submission" date="2022-08" db="EMBL/GenBank/DDBJ databases">
        <authorList>
            <person name="Dzunkova M."/>
            <person name="La Clair J."/>
            <person name="Tyml T."/>
            <person name="Doud D."/>
            <person name="Schulz F."/>
            <person name="Piquer S."/>
            <person name="Porcel Sanchis D."/>
            <person name="Osborn A."/>
            <person name="Robinson D."/>
            <person name="Louie K.B."/>
            <person name="Bowen B.P."/>
            <person name="Bowers R."/>
            <person name="Lee J."/>
            <person name="Arnau Llombart V."/>
            <person name="Diaz Villanueva W."/>
            <person name="Gosliner T."/>
            <person name="Northen T."/>
            <person name="Cheng J.-F."/>
            <person name="Burkart M.D."/>
            <person name="Woyke T."/>
        </authorList>
    </citation>
    <scope>NUCLEOTIDE SEQUENCE</scope>
    <source>
        <strain evidence="8">Df01</strain>
    </source>
</reference>
<evidence type="ECO:0000313" key="8">
    <source>
        <dbReference type="EMBL" id="MDM5147762.1"/>
    </source>
</evidence>
<protein>
    <submittedName>
        <fullName evidence="8">DMT family transporter</fullName>
    </submittedName>
</protein>
<feature type="transmembrane region" description="Helical" evidence="6">
    <location>
        <begin position="248"/>
        <end position="264"/>
    </location>
</feature>